<dbReference type="Proteomes" id="UP000470875">
    <property type="component" value="Unassembled WGS sequence"/>
</dbReference>
<name>A0A6N7W965_9ACTO</name>
<sequence length="114" mass="11919">MSEVVAGEGFYRVVGGCAVVRLIDGSERYVYKPAGFDASTVDAASIEHLVGAGLIEKVEVKTEPGDEGSIPEGEPSEEWTGKQLDAYAASKNIDVSKAKSKAEKVAAIMAAQGE</sequence>
<evidence type="ECO:0000313" key="2">
    <source>
        <dbReference type="Proteomes" id="UP000470875"/>
    </source>
</evidence>
<protein>
    <submittedName>
        <fullName evidence="1">Uncharacterized protein</fullName>
    </submittedName>
</protein>
<reference evidence="1 2" key="1">
    <citation type="submission" date="2019-08" db="EMBL/GenBank/DDBJ databases">
        <title>In-depth cultivation of the pig gut microbiome towards novel bacterial diversity and tailored functional studies.</title>
        <authorList>
            <person name="Wylensek D."/>
            <person name="Hitch T.C.A."/>
            <person name="Clavel T."/>
        </authorList>
    </citation>
    <scope>NUCLEOTIDE SEQUENCE [LARGE SCALE GENOMIC DNA]</scope>
    <source>
        <strain evidence="1 2">WB03_NA08</strain>
    </source>
</reference>
<evidence type="ECO:0000313" key="1">
    <source>
        <dbReference type="EMBL" id="MSS84972.1"/>
    </source>
</evidence>
<accession>A0A6N7W965</accession>
<dbReference type="EMBL" id="VULO01000011">
    <property type="protein sequence ID" value="MSS84972.1"/>
    <property type="molecule type" value="Genomic_DNA"/>
</dbReference>
<dbReference type="RefSeq" id="WP_154545807.1">
    <property type="nucleotide sequence ID" value="NZ_VULO01000011.1"/>
</dbReference>
<comment type="caution">
    <text evidence="1">The sequence shown here is derived from an EMBL/GenBank/DDBJ whole genome shotgun (WGS) entry which is preliminary data.</text>
</comment>
<organism evidence="1 2">
    <name type="scientific">Scrofimicrobium canadense</name>
    <dbReference type="NCBI Taxonomy" id="2652290"/>
    <lineage>
        <taxon>Bacteria</taxon>
        <taxon>Bacillati</taxon>
        <taxon>Actinomycetota</taxon>
        <taxon>Actinomycetes</taxon>
        <taxon>Actinomycetales</taxon>
        <taxon>Actinomycetaceae</taxon>
        <taxon>Scrofimicrobium</taxon>
    </lineage>
</organism>
<dbReference type="AlphaFoldDB" id="A0A6N7W965"/>
<proteinExistence type="predicted"/>
<keyword evidence="2" id="KW-1185">Reference proteome</keyword>
<gene>
    <name evidence="1" type="ORF">FYJ24_09390</name>
</gene>